<accession>A0AAD8PRJ2</accession>
<dbReference type="EMBL" id="JAHLJV010000067">
    <property type="protein sequence ID" value="KAK1579408.1"/>
    <property type="molecule type" value="Genomic_DNA"/>
</dbReference>
<dbReference type="RefSeq" id="XP_060410543.1">
    <property type="nucleotide sequence ID" value="XM_060558656.1"/>
</dbReference>
<protein>
    <submittedName>
        <fullName evidence="1">Uncharacterized protein</fullName>
    </submittedName>
</protein>
<evidence type="ECO:0000313" key="2">
    <source>
        <dbReference type="Proteomes" id="UP001230504"/>
    </source>
</evidence>
<reference evidence="1" key="1">
    <citation type="submission" date="2021-06" db="EMBL/GenBank/DDBJ databases">
        <title>Comparative genomics, transcriptomics and evolutionary studies reveal genomic signatures of adaptation to plant cell wall in hemibiotrophic fungi.</title>
        <authorList>
            <consortium name="DOE Joint Genome Institute"/>
            <person name="Baroncelli R."/>
            <person name="Diaz J.F."/>
            <person name="Benocci T."/>
            <person name="Peng M."/>
            <person name="Battaglia E."/>
            <person name="Haridas S."/>
            <person name="Andreopoulos W."/>
            <person name="Labutti K."/>
            <person name="Pangilinan J."/>
            <person name="Floch G.L."/>
            <person name="Makela M.R."/>
            <person name="Henrissat B."/>
            <person name="Grigoriev I.V."/>
            <person name="Crouch J.A."/>
            <person name="De Vries R.P."/>
            <person name="Sukno S.A."/>
            <person name="Thon M.R."/>
        </authorList>
    </citation>
    <scope>NUCLEOTIDE SEQUENCE</scope>
    <source>
        <strain evidence="1">CBS 125086</strain>
    </source>
</reference>
<organism evidence="1 2">
    <name type="scientific">Colletotrichum navitas</name>
    <dbReference type="NCBI Taxonomy" id="681940"/>
    <lineage>
        <taxon>Eukaryota</taxon>
        <taxon>Fungi</taxon>
        <taxon>Dikarya</taxon>
        <taxon>Ascomycota</taxon>
        <taxon>Pezizomycotina</taxon>
        <taxon>Sordariomycetes</taxon>
        <taxon>Hypocreomycetidae</taxon>
        <taxon>Glomerellales</taxon>
        <taxon>Glomerellaceae</taxon>
        <taxon>Colletotrichum</taxon>
        <taxon>Colletotrichum graminicola species complex</taxon>
    </lineage>
</organism>
<dbReference type="AlphaFoldDB" id="A0AAD8PRJ2"/>
<comment type="caution">
    <text evidence="1">The sequence shown here is derived from an EMBL/GenBank/DDBJ whole genome shotgun (WGS) entry which is preliminary data.</text>
</comment>
<keyword evidence="2" id="KW-1185">Reference proteome</keyword>
<name>A0AAD8PRJ2_9PEZI</name>
<evidence type="ECO:0000313" key="1">
    <source>
        <dbReference type="EMBL" id="KAK1579408.1"/>
    </source>
</evidence>
<sequence>MRLYVDIVRSRPTELSCAKSQSIKNDYGQPNISSFPNGFLRESRVCWQVLQSEPPEMDSISWGRWWQVNREPGAKELAFWTARRLRMPGAAHEEKQSRLHGQPQ</sequence>
<dbReference type="GeneID" id="85442896"/>
<proteinExistence type="predicted"/>
<gene>
    <name evidence="1" type="ORF">LY79DRAFT_564441</name>
</gene>
<dbReference type="Proteomes" id="UP001230504">
    <property type="component" value="Unassembled WGS sequence"/>
</dbReference>